<protein>
    <submittedName>
        <fullName evidence="2">Putative secreted protein</fullName>
    </submittedName>
</protein>
<gene>
    <name evidence="2" type="ORF">RSSM_00943</name>
</gene>
<dbReference type="OrthoDB" id="253793at2"/>
<keyword evidence="3" id="KW-1185">Reference proteome</keyword>
<reference evidence="2 3" key="1">
    <citation type="journal article" date="2013" name="Mar. Genomics">
        <title>Expression of sulfatases in Rhodopirellula baltica and the diversity of sulfatases in the genus Rhodopirellula.</title>
        <authorList>
            <person name="Wegner C.E."/>
            <person name="Richter-Heitmann T."/>
            <person name="Klindworth A."/>
            <person name="Klockow C."/>
            <person name="Richter M."/>
            <person name="Achstetter T."/>
            <person name="Glockner F.O."/>
            <person name="Harder J."/>
        </authorList>
    </citation>
    <scope>NUCLEOTIDE SEQUENCE [LARGE SCALE GENOMIC DNA]</scope>
    <source>
        <strain evidence="2 3">SM41</strain>
    </source>
</reference>
<evidence type="ECO:0000256" key="1">
    <source>
        <dbReference type="SAM" id="MobiDB-lite"/>
    </source>
</evidence>
<feature type="region of interest" description="Disordered" evidence="1">
    <location>
        <begin position="276"/>
        <end position="298"/>
    </location>
</feature>
<accession>M5U810</accession>
<evidence type="ECO:0000313" key="2">
    <source>
        <dbReference type="EMBL" id="EMI57597.1"/>
    </source>
</evidence>
<proteinExistence type="predicted"/>
<dbReference type="AlphaFoldDB" id="M5U810"/>
<sequence length="652" mass="72157">MSRFLVFPPLDRSRTAAISLFTTLLLVWGSTHAFTSTCVAEPAGRTVDTTVADLNGSITSILPDDTIFWLSVPDWETTVDGLDNLPMLRLFASEEMKRFREQTEERSTSFLIDAYGVDYHTIDENISGEFIIAGLTTTQGEMSVTCFVQTPNEAAAGAFIDATATLLKQRGAEEESPDTPGTVQLELTIMDEQLVLGTLGSCAMLCGDAGVAANLVNRWQQHSSTVSNEASDTSPGENRRLVEQNEFAETISAFREAPPSLLRWYFDPIAYAVASEKASETDSDQPSDPVTNEEPFSNIPFPMRHGFPGLQAIAGRAWINPTTGDLESRTLIHAPTREEALEMFQFEPGSLEIPKWLSDEANVATLVRWNLGQMISNAEAVYDDVTDAPGAFEGTMEDLKNELNVDLLGGLFPVIGPELVIYSVNDTAQNNESTVVSIEIQDPAKNEKSVASMMYNLFVGDPEARRIRLPGKRYEMWQIKLIVDEDTTPFSKAGLTVADGRLWFCTHASTLQKMLLRRQASPLAETDVYRIFDQVVSKERAPESFGVSIARMDRDVKKTYEVLKSSGIRGLENVESIYATLLRSIFLREPTEDVSEDARNAGSRIADEIDFSVLPSYDFARQFLKNLAVISRNTETGWEIFAVVFDEDSASP</sequence>
<organism evidence="2 3">
    <name type="scientific">Rhodopirellula sallentina SM41</name>
    <dbReference type="NCBI Taxonomy" id="1263870"/>
    <lineage>
        <taxon>Bacteria</taxon>
        <taxon>Pseudomonadati</taxon>
        <taxon>Planctomycetota</taxon>
        <taxon>Planctomycetia</taxon>
        <taxon>Pirellulales</taxon>
        <taxon>Pirellulaceae</taxon>
        <taxon>Rhodopirellula</taxon>
    </lineage>
</organism>
<dbReference type="RefSeq" id="WP_008674917.1">
    <property type="nucleotide sequence ID" value="NZ_ANOH01000077.1"/>
</dbReference>
<evidence type="ECO:0000313" key="3">
    <source>
        <dbReference type="Proteomes" id="UP000011885"/>
    </source>
</evidence>
<dbReference type="EMBL" id="ANOH01000077">
    <property type="protein sequence ID" value="EMI57597.1"/>
    <property type="molecule type" value="Genomic_DNA"/>
</dbReference>
<name>M5U810_9BACT</name>
<dbReference type="Proteomes" id="UP000011885">
    <property type="component" value="Unassembled WGS sequence"/>
</dbReference>
<dbReference type="PATRIC" id="fig|1263870.3.peg.1029"/>
<comment type="caution">
    <text evidence="2">The sequence shown here is derived from an EMBL/GenBank/DDBJ whole genome shotgun (WGS) entry which is preliminary data.</text>
</comment>